<dbReference type="Proteomes" id="UP000827892">
    <property type="component" value="Chromosome I"/>
</dbReference>
<sequence length="139" mass="15695">MAEKRVDSVVNSAVEGAGLFYAVRFEPIPSKTCFDVSLKTYAPPHSEYVVTVNVPKTYPMAPPAIFCNKDLKLKFKFLDKQQWKPSMGIKEVLIEACHVVSRRDLSSRLPILPSLRPPFQKDRGSRESRSPRKSGEKSN</sequence>
<protein>
    <recommendedName>
        <fullName evidence="4">UBC core domain-containing protein</fullName>
    </recommendedName>
</protein>
<name>A0AAE9DZ86_CAEBR</name>
<dbReference type="AlphaFoldDB" id="A0AAE9DZ86"/>
<evidence type="ECO:0000256" key="1">
    <source>
        <dbReference type="SAM" id="MobiDB-lite"/>
    </source>
</evidence>
<feature type="compositionally biased region" description="Basic and acidic residues" evidence="1">
    <location>
        <begin position="119"/>
        <end position="139"/>
    </location>
</feature>
<reference evidence="2 3" key="1">
    <citation type="submission" date="2022-05" db="EMBL/GenBank/DDBJ databases">
        <title>Chromosome-level reference genomes for two strains of Caenorhabditis briggsae: an improved platform for comparative genomics.</title>
        <authorList>
            <person name="Stevens L."/>
            <person name="Andersen E.C."/>
        </authorList>
    </citation>
    <scope>NUCLEOTIDE SEQUENCE [LARGE SCALE GENOMIC DNA]</scope>
    <source>
        <strain evidence="2">QX1410_ONT</strain>
        <tissue evidence="2">Whole-organism</tissue>
    </source>
</reference>
<feature type="region of interest" description="Disordered" evidence="1">
    <location>
        <begin position="110"/>
        <end position="139"/>
    </location>
</feature>
<dbReference type="CDD" id="cd00195">
    <property type="entry name" value="UBCc_UEV"/>
    <property type="match status" value="1"/>
</dbReference>
<dbReference type="InterPro" id="IPR016135">
    <property type="entry name" value="UBQ-conjugating_enzyme/RWD"/>
</dbReference>
<dbReference type="EMBL" id="CP090891">
    <property type="protein sequence ID" value="ULU13988.1"/>
    <property type="molecule type" value="Genomic_DNA"/>
</dbReference>
<proteinExistence type="predicted"/>
<dbReference type="SUPFAM" id="SSF54495">
    <property type="entry name" value="UBC-like"/>
    <property type="match status" value="1"/>
</dbReference>
<accession>A0AAE9DZ86</accession>
<evidence type="ECO:0008006" key="4">
    <source>
        <dbReference type="Google" id="ProtNLM"/>
    </source>
</evidence>
<evidence type="ECO:0000313" key="3">
    <source>
        <dbReference type="Proteomes" id="UP000827892"/>
    </source>
</evidence>
<organism evidence="2 3">
    <name type="scientific">Caenorhabditis briggsae</name>
    <dbReference type="NCBI Taxonomy" id="6238"/>
    <lineage>
        <taxon>Eukaryota</taxon>
        <taxon>Metazoa</taxon>
        <taxon>Ecdysozoa</taxon>
        <taxon>Nematoda</taxon>
        <taxon>Chromadorea</taxon>
        <taxon>Rhabditida</taxon>
        <taxon>Rhabditina</taxon>
        <taxon>Rhabditomorpha</taxon>
        <taxon>Rhabditoidea</taxon>
        <taxon>Rhabditidae</taxon>
        <taxon>Peloderinae</taxon>
        <taxon>Caenorhabditis</taxon>
    </lineage>
</organism>
<gene>
    <name evidence="2" type="ORF">L3Y34_016479</name>
</gene>
<evidence type="ECO:0000313" key="2">
    <source>
        <dbReference type="EMBL" id="ULU13988.1"/>
    </source>
</evidence>